<evidence type="ECO:0000313" key="5">
    <source>
        <dbReference type="Proteomes" id="UP000005408"/>
    </source>
</evidence>
<evidence type="ECO:0000256" key="1">
    <source>
        <dbReference type="ARBA" id="ARBA00022536"/>
    </source>
</evidence>
<dbReference type="Pfam" id="PF00053">
    <property type="entry name" value="EGF_laminin"/>
    <property type="match status" value="1"/>
</dbReference>
<keyword evidence="2" id="KW-1133">Transmembrane helix</keyword>
<reference evidence="4" key="1">
    <citation type="submission" date="2022-08" db="UniProtKB">
        <authorList>
            <consortium name="EnsemblMetazoa"/>
        </authorList>
    </citation>
    <scope>IDENTIFICATION</scope>
    <source>
        <strain evidence="4">05x7-T-G4-1.051#20</strain>
    </source>
</reference>
<feature type="domain" description="EGF-like" evidence="3">
    <location>
        <begin position="238"/>
        <end position="267"/>
    </location>
</feature>
<dbReference type="InterPro" id="IPR042635">
    <property type="entry name" value="MEGF10/SREC1/2-like"/>
</dbReference>
<dbReference type="SMART" id="SM00181">
    <property type="entry name" value="EGF"/>
    <property type="match status" value="3"/>
</dbReference>
<feature type="domain" description="EGF-like" evidence="3">
    <location>
        <begin position="282"/>
        <end position="314"/>
    </location>
</feature>
<feature type="domain" description="EGF-like" evidence="3">
    <location>
        <begin position="193"/>
        <end position="222"/>
    </location>
</feature>
<dbReference type="InterPro" id="IPR000742">
    <property type="entry name" value="EGF"/>
</dbReference>
<dbReference type="GO" id="GO:0005044">
    <property type="term" value="F:scavenger receptor activity"/>
    <property type="evidence" value="ECO:0007669"/>
    <property type="project" value="InterPro"/>
</dbReference>
<dbReference type="Gene3D" id="2.170.300.10">
    <property type="entry name" value="Tie2 ligand-binding domain superfamily"/>
    <property type="match status" value="1"/>
</dbReference>
<dbReference type="CDD" id="cd00055">
    <property type="entry name" value="EGF_Lam"/>
    <property type="match status" value="1"/>
</dbReference>
<accession>A0A8W8NZ39</accession>
<dbReference type="SUPFAM" id="SSF49785">
    <property type="entry name" value="Galactose-binding domain-like"/>
    <property type="match status" value="1"/>
</dbReference>
<dbReference type="PANTHER" id="PTHR24043">
    <property type="entry name" value="SCAVENGER RECEPTOR CLASS F"/>
    <property type="match status" value="1"/>
</dbReference>
<proteinExistence type="predicted"/>
<dbReference type="InterPro" id="IPR009030">
    <property type="entry name" value="Growth_fac_rcpt_cys_sf"/>
</dbReference>
<evidence type="ECO:0000313" key="4">
    <source>
        <dbReference type="EnsemblMetazoa" id="G9386.1:cds"/>
    </source>
</evidence>
<keyword evidence="5" id="KW-1185">Reference proteome</keyword>
<dbReference type="AlphaFoldDB" id="A0A8W8NZ39"/>
<name>A0A8W8NZ39_MAGGI</name>
<feature type="transmembrane region" description="Helical" evidence="2">
    <location>
        <begin position="339"/>
        <end position="361"/>
    </location>
</feature>
<dbReference type="PANTHER" id="PTHR24043:SF8">
    <property type="entry name" value="EGF-LIKE DOMAIN-CONTAINING PROTEIN"/>
    <property type="match status" value="1"/>
</dbReference>
<dbReference type="EnsemblMetazoa" id="G9386.1">
    <property type="protein sequence ID" value="G9386.1:cds"/>
    <property type="gene ID" value="G9386"/>
</dbReference>
<feature type="transmembrane region" description="Helical" evidence="2">
    <location>
        <begin position="25"/>
        <end position="46"/>
    </location>
</feature>
<dbReference type="InterPro" id="IPR002049">
    <property type="entry name" value="LE_dom"/>
</dbReference>
<keyword evidence="2" id="KW-0472">Membrane</keyword>
<keyword evidence="2" id="KW-0812">Transmembrane</keyword>
<dbReference type="Proteomes" id="UP000005408">
    <property type="component" value="Unassembled WGS sequence"/>
</dbReference>
<keyword evidence="1" id="KW-0245">EGF-like domain</keyword>
<evidence type="ECO:0000256" key="2">
    <source>
        <dbReference type="SAM" id="Phobius"/>
    </source>
</evidence>
<evidence type="ECO:0000259" key="3">
    <source>
        <dbReference type="SMART" id="SM00181"/>
    </source>
</evidence>
<feature type="transmembrane region" description="Helical" evidence="2">
    <location>
        <begin position="67"/>
        <end position="86"/>
    </location>
</feature>
<dbReference type="InterPro" id="IPR008979">
    <property type="entry name" value="Galactose-bd-like_sf"/>
</dbReference>
<dbReference type="SUPFAM" id="SSF57184">
    <property type="entry name" value="Growth factor receptor domain"/>
    <property type="match status" value="1"/>
</dbReference>
<dbReference type="Gene3D" id="2.60.120.260">
    <property type="entry name" value="Galactose-binding domain-like"/>
    <property type="match status" value="1"/>
</dbReference>
<protein>
    <recommendedName>
        <fullName evidence="3">EGF-like domain-containing protein</fullName>
    </recommendedName>
</protein>
<sequence>MKSGSVSPINDTFSLEEWNSYYYELYLPNTVLLTIGLLIGTFGNVYKENITGYKCMEIDNDARALDNGILTSTGVFHALFCLVATYENLALNKTAWQLHPYPDPSWGADRAVDGRKSDLSAHGGQCTISALDQSEAEWRVDLGGVLSVHHIFIQYRTDNFQWDSSNEAHNGLCEVEVYGCPKPGFYGQNCSTPCLSSDCQYCHLETGVCDECKHGFLGPSCVSRCDTPQYYGSNCSIPCPDVNCISCNIQTGQCQECKPGYQGNRCEQLCSTGEYGLHCKQRCSAFCNSSGICHPLTGECIDGCIDGWEGAQCLKVKAHTIIGGSHVTNQADMTNSAPLYIVSGALCVCIVIIALLVVYVFKIRKDKENYMK</sequence>
<organism evidence="4 5">
    <name type="scientific">Magallana gigas</name>
    <name type="common">Pacific oyster</name>
    <name type="synonym">Crassostrea gigas</name>
    <dbReference type="NCBI Taxonomy" id="29159"/>
    <lineage>
        <taxon>Eukaryota</taxon>
        <taxon>Metazoa</taxon>
        <taxon>Spiralia</taxon>
        <taxon>Lophotrochozoa</taxon>
        <taxon>Mollusca</taxon>
        <taxon>Bivalvia</taxon>
        <taxon>Autobranchia</taxon>
        <taxon>Pteriomorphia</taxon>
        <taxon>Ostreida</taxon>
        <taxon>Ostreoidea</taxon>
        <taxon>Ostreidae</taxon>
        <taxon>Magallana</taxon>
    </lineage>
</organism>